<organism evidence="1 2">
    <name type="scientific">Pedobacter yulinensis</name>
    <dbReference type="NCBI Taxonomy" id="2126353"/>
    <lineage>
        <taxon>Bacteria</taxon>
        <taxon>Pseudomonadati</taxon>
        <taxon>Bacteroidota</taxon>
        <taxon>Sphingobacteriia</taxon>
        <taxon>Sphingobacteriales</taxon>
        <taxon>Sphingobacteriaceae</taxon>
        <taxon>Pedobacter</taxon>
    </lineage>
</organism>
<dbReference type="AlphaFoldDB" id="A0A2T3HJW5"/>
<accession>A0A2T3HJW5</accession>
<name>A0A2T3HJW5_9SPHI</name>
<sequence length="119" mass="12848">MALQVQVADGLARASLRATHTGMIPATATSRHVRPGIKLGVFNTLEKFISLIFGSPALTEQTSNLFSSTVPVLPEWIPAVAGTCTCSGDQIHVAKYRLSEWLIWSSARLPPGICLRKSM</sequence>
<reference evidence="1 2" key="1">
    <citation type="submission" date="2018-03" db="EMBL/GenBank/DDBJ databases">
        <authorList>
            <person name="Keele B.F."/>
        </authorList>
    </citation>
    <scope>NUCLEOTIDE SEQUENCE [LARGE SCALE GENOMIC DNA]</scope>
    <source>
        <strain evidence="1 2">YL28-9</strain>
    </source>
</reference>
<proteinExistence type="predicted"/>
<comment type="caution">
    <text evidence="1">The sequence shown here is derived from an EMBL/GenBank/DDBJ whole genome shotgun (WGS) entry which is preliminary data.</text>
</comment>
<keyword evidence="2" id="KW-1185">Reference proteome</keyword>
<dbReference type="EMBL" id="PYLS01000005">
    <property type="protein sequence ID" value="PST82737.1"/>
    <property type="molecule type" value="Genomic_DNA"/>
</dbReference>
<gene>
    <name evidence="1" type="ORF">C7T94_08785</name>
</gene>
<evidence type="ECO:0000313" key="2">
    <source>
        <dbReference type="Proteomes" id="UP000240912"/>
    </source>
</evidence>
<evidence type="ECO:0000313" key="1">
    <source>
        <dbReference type="EMBL" id="PST82737.1"/>
    </source>
</evidence>
<protein>
    <submittedName>
        <fullName evidence="1">Uncharacterized protein</fullName>
    </submittedName>
</protein>
<dbReference type="Proteomes" id="UP000240912">
    <property type="component" value="Unassembled WGS sequence"/>
</dbReference>